<evidence type="ECO:0000313" key="2">
    <source>
        <dbReference type="Proteomes" id="UP001165960"/>
    </source>
</evidence>
<name>A0ACC2SIT2_9FUNG</name>
<proteinExistence type="predicted"/>
<dbReference type="EMBL" id="QTSX02005018">
    <property type="protein sequence ID" value="KAJ9062202.1"/>
    <property type="molecule type" value="Genomic_DNA"/>
</dbReference>
<gene>
    <name evidence="1" type="ORF">DSO57_1013071</name>
</gene>
<keyword evidence="2" id="KW-1185">Reference proteome</keyword>
<accession>A0ACC2SIT2</accession>
<protein>
    <submittedName>
        <fullName evidence="1">Uncharacterized protein</fullName>
    </submittedName>
</protein>
<organism evidence="1 2">
    <name type="scientific">Entomophthora muscae</name>
    <dbReference type="NCBI Taxonomy" id="34485"/>
    <lineage>
        <taxon>Eukaryota</taxon>
        <taxon>Fungi</taxon>
        <taxon>Fungi incertae sedis</taxon>
        <taxon>Zoopagomycota</taxon>
        <taxon>Entomophthoromycotina</taxon>
        <taxon>Entomophthoromycetes</taxon>
        <taxon>Entomophthorales</taxon>
        <taxon>Entomophthoraceae</taxon>
        <taxon>Entomophthora</taxon>
    </lineage>
</organism>
<evidence type="ECO:0000313" key="1">
    <source>
        <dbReference type="EMBL" id="KAJ9062202.1"/>
    </source>
</evidence>
<dbReference type="Proteomes" id="UP001165960">
    <property type="component" value="Unassembled WGS sequence"/>
</dbReference>
<reference evidence="1" key="1">
    <citation type="submission" date="2022-04" db="EMBL/GenBank/DDBJ databases">
        <title>Genome of the entomopathogenic fungus Entomophthora muscae.</title>
        <authorList>
            <person name="Elya C."/>
            <person name="Lovett B.R."/>
            <person name="Lee E."/>
            <person name="Macias A.M."/>
            <person name="Hajek A.E."/>
            <person name="De Bivort B.L."/>
            <person name="Kasson M.T."/>
            <person name="De Fine Licht H.H."/>
            <person name="Stajich J.E."/>
        </authorList>
    </citation>
    <scope>NUCLEOTIDE SEQUENCE</scope>
    <source>
        <strain evidence="1">Berkeley</strain>
    </source>
</reference>
<comment type="caution">
    <text evidence="1">The sequence shown here is derived from an EMBL/GenBank/DDBJ whole genome shotgun (WGS) entry which is preliminary data.</text>
</comment>
<sequence>MHSRSNACWKIRPVAHEDWGRFVDKALRVLMAKPDQDYLTIHQGLLQIMALLPAHDFASFAKAIQTKPLHTAHRAGPLPKQIQLGPNTNDASLKHARRRIRLAKDFDEMLVKGFPTLSLNQSEPDLTLYISLTPTIAENPQTFLDLFRPTS</sequence>